<dbReference type="AlphaFoldDB" id="C8NCP8"/>
<dbReference type="EMBL" id="ACKY01000119">
    <property type="protein sequence ID" value="EEV87595.1"/>
    <property type="molecule type" value="Genomic_DNA"/>
</dbReference>
<dbReference type="Proteomes" id="UP000004870">
    <property type="component" value="Unassembled WGS sequence"/>
</dbReference>
<sequence length="78" mass="8944">MNEPIIIRPRIIHSLLYSFMFYCLQGTENAATDVATRGIFTKGQGGYLDKGQDCNKFFNIWRLAKRANQSAERLGKRC</sequence>
<evidence type="ECO:0000313" key="2">
    <source>
        <dbReference type="Proteomes" id="UP000004870"/>
    </source>
</evidence>
<reference evidence="1 2" key="1">
    <citation type="submission" date="2009-08" db="EMBL/GenBank/DDBJ databases">
        <authorList>
            <person name="Qin X."/>
            <person name="Bachman B."/>
            <person name="Battles P."/>
            <person name="Bell A."/>
            <person name="Bess C."/>
            <person name="Bickham C."/>
            <person name="Chaboub L."/>
            <person name="Chen D."/>
            <person name="Coyle M."/>
            <person name="Deiros D.R."/>
            <person name="Dinh H."/>
            <person name="Forbes L."/>
            <person name="Fowler G."/>
            <person name="Francisco L."/>
            <person name="Fu Q."/>
            <person name="Gubbala S."/>
            <person name="Hale W."/>
            <person name="Han Y."/>
            <person name="Hemphill L."/>
            <person name="Highlander S.K."/>
            <person name="Hirani K."/>
            <person name="Hogues M."/>
            <person name="Jackson L."/>
            <person name="Jakkamsetti A."/>
            <person name="Javaid M."/>
            <person name="Jiang H."/>
            <person name="Korchina V."/>
            <person name="Kovar C."/>
            <person name="Lara F."/>
            <person name="Lee S."/>
            <person name="Mata R."/>
            <person name="Mathew T."/>
            <person name="Moen C."/>
            <person name="Morales K."/>
            <person name="Munidasa M."/>
            <person name="Nazareth L."/>
            <person name="Ngo R."/>
            <person name="Nguyen L."/>
            <person name="Okwuonu G."/>
            <person name="Ongeri F."/>
            <person name="Patil S."/>
            <person name="Petrosino J."/>
            <person name="Pham C."/>
            <person name="Pham P."/>
            <person name="Pu L.-L."/>
            <person name="Puazo M."/>
            <person name="Raj R."/>
            <person name="Reid J."/>
            <person name="Rouhana J."/>
            <person name="Saada N."/>
            <person name="Shang Y."/>
            <person name="Simmons D."/>
            <person name="Thornton R."/>
            <person name="Warren J."/>
            <person name="Weissenberger G."/>
            <person name="Zhang J."/>
            <person name="Zhang L."/>
            <person name="Zhou C."/>
            <person name="Zhu D."/>
            <person name="Muzny D."/>
            <person name="Worley K."/>
            <person name="Gibbs R."/>
        </authorList>
    </citation>
    <scope>NUCLEOTIDE SEQUENCE [LARGE SCALE GENOMIC DNA]</scope>
    <source>
        <strain evidence="2">ATCC 15826 / DSM 8339 / NCTC 10426 / 6573</strain>
    </source>
</reference>
<keyword evidence="2" id="KW-1185">Reference proteome</keyword>
<protein>
    <submittedName>
        <fullName evidence="1">Uncharacterized protein</fullName>
    </submittedName>
</protein>
<comment type="caution">
    <text evidence="1">The sequence shown here is derived from an EMBL/GenBank/DDBJ whole genome shotgun (WGS) entry which is preliminary data.</text>
</comment>
<accession>C8NCP8</accession>
<name>C8NCP8_CARH6</name>
<gene>
    <name evidence="1" type="ORF">HMPREF0198_2276</name>
</gene>
<proteinExistence type="predicted"/>
<organism evidence="1 2">
    <name type="scientific">Cardiobacterium hominis (strain ATCC 15826 / DSM 8339 / NCTC 10426 / 6573)</name>
    <dbReference type="NCBI Taxonomy" id="638300"/>
    <lineage>
        <taxon>Bacteria</taxon>
        <taxon>Pseudomonadati</taxon>
        <taxon>Pseudomonadota</taxon>
        <taxon>Gammaproteobacteria</taxon>
        <taxon>Cardiobacteriales</taxon>
        <taxon>Cardiobacteriaceae</taxon>
        <taxon>Cardiobacterium</taxon>
    </lineage>
</organism>
<dbReference type="HOGENOM" id="CLU_2615502_0_0_6"/>
<evidence type="ECO:0000313" key="1">
    <source>
        <dbReference type="EMBL" id="EEV87595.1"/>
    </source>
</evidence>